<dbReference type="Proteomes" id="UP001209878">
    <property type="component" value="Unassembled WGS sequence"/>
</dbReference>
<keyword evidence="2" id="KW-0732">Signal</keyword>
<dbReference type="PANTHER" id="PTHR24020">
    <property type="entry name" value="COLLAGEN ALPHA"/>
    <property type="match status" value="1"/>
</dbReference>
<dbReference type="InterPro" id="IPR036465">
    <property type="entry name" value="vWFA_dom_sf"/>
</dbReference>
<comment type="caution">
    <text evidence="4">The sequence shown here is derived from an EMBL/GenBank/DDBJ whole genome shotgun (WGS) entry which is preliminary data.</text>
</comment>
<dbReference type="EMBL" id="JAODUO010000383">
    <property type="protein sequence ID" value="KAK2181730.1"/>
    <property type="molecule type" value="Genomic_DNA"/>
</dbReference>
<feature type="signal peptide" evidence="2">
    <location>
        <begin position="1"/>
        <end position="27"/>
    </location>
</feature>
<organism evidence="4 5">
    <name type="scientific">Ridgeia piscesae</name>
    <name type="common">Tubeworm</name>
    <dbReference type="NCBI Taxonomy" id="27915"/>
    <lineage>
        <taxon>Eukaryota</taxon>
        <taxon>Metazoa</taxon>
        <taxon>Spiralia</taxon>
        <taxon>Lophotrochozoa</taxon>
        <taxon>Annelida</taxon>
        <taxon>Polychaeta</taxon>
        <taxon>Sedentaria</taxon>
        <taxon>Canalipalpata</taxon>
        <taxon>Sabellida</taxon>
        <taxon>Siboglinidae</taxon>
        <taxon>Ridgeia</taxon>
    </lineage>
</organism>
<reference evidence="4" key="1">
    <citation type="journal article" date="2023" name="Mol. Biol. Evol.">
        <title>Third-Generation Sequencing Reveals the Adaptive Role of the Epigenome in Three Deep-Sea Polychaetes.</title>
        <authorList>
            <person name="Perez M."/>
            <person name="Aroh O."/>
            <person name="Sun Y."/>
            <person name="Lan Y."/>
            <person name="Juniper S.K."/>
            <person name="Young C.R."/>
            <person name="Angers B."/>
            <person name="Qian P.Y."/>
        </authorList>
    </citation>
    <scope>NUCLEOTIDE SEQUENCE</scope>
    <source>
        <strain evidence="4">R07B-5</strain>
    </source>
</reference>
<dbReference type="SMART" id="SM00327">
    <property type="entry name" value="VWA"/>
    <property type="match status" value="1"/>
</dbReference>
<name>A0AAD9L2E7_RIDPI</name>
<dbReference type="CDD" id="cd00198">
    <property type="entry name" value="vWFA"/>
    <property type="match status" value="1"/>
</dbReference>
<accession>A0AAD9L2E7</accession>
<gene>
    <name evidence="4" type="ORF">NP493_383g01037</name>
</gene>
<evidence type="ECO:0000259" key="3">
    <source>
        <dbReference type="PROSITE" id="PS50234"/>
    </source>
</evidence>
<dbReference type="Pfam" id="PF00092">
    <property type="entry name" value="VWA"/>
    <property type="match status" value="1"/>
</dbReference>
<keyword evidence="5" id="KW-1185">Reference proteome</keyword>
<dbReference type="InterPro" id="IPR002035">
    <property type="entry name" value="VWF_A"/>
</dbReference>
<feature type="domain" description="VWFA" evidence="3">
    <location>
        <begin position="73"/>
        <end position="244"/>
    </location>
</feature>
<dbReference type="PRINTS" id="PR00453">
    <property type="entry name" value="VWFADOMAIN"/>
</dbReference>
<dbReference type="PROSITE" id="PS50234">
    <property type="entry name" value="VWFA"/>
    <property type="match status" value="1"/>
</dbReference>
<dbReference type="InterPro" id="IPR050525">
    <property type="entry name" value="ECM_Assembly_Org"/>
</dbReference>
<evidence type="ECO:0000313" key="4">
    <source>
        <dbReference type="EMBL" id="KAK2181730.1"/>
    </source>
</evidence>
<dbReference type="PANTHER" id="PTHR24020:SF20">
    <property type="entry name" value="PH DOMAIN-CONTAINING PROTEIN"/>
    <property type="match status" value="1"/>
</dbReference>
<evidence type="ECO:0000256" key="1">
    <source>
        <dbReference type="SAM" id="MobiDB-lite"/>
    </source>
</evidence>
<dbReference type="AlphaFoldDB" id="A0AAD9L2E7"/>
<dbReference type="SUPFAM" id="SSF53300">
    <property type="entry name" value="vWA-like"/>
    <property type="match status" value="1"/>
</dbReference>
<evidence type="ECO:0000256" key="2">
    <source>
        <dbReference type="SAM" id="SignalP"/>
    </source>
</evidence>
<feature type="region of interest" description="Disordered" evidence="1">
    <location>
        <begin position="34"/>
        <end position="53"/>
    </location>
</feature>
<protein>
    <recommendedName>
        <fullName evidence="3">VWFA domain-containing protein</fullName>
    </recommendedName>
</protein>
<feature type="chain" id="PRO_5041970613" description="VWFA domain-containing protein" evidence="2">
    <location>
        <begin position="28"/>
        <end position="320"/>
    </location>
</feature>
<sequence length="320" mass="35119">MATRHLLLLAHIGYLLILGIVVVSTTAETTEHTLEAGDVESDGKSAVCQNNPNETTSKINAIDQAFGRSEVTDFVILIDRTNSISPKAFENTKETITALMKYLSRRHLVRLHDDYTRVTVVSFGAQSTVEFDGIRGDSGPVHACNFHDKLARIELGTTGRDDDMNSMNHALKAAKTTFESSSRKEASKILWIFYDGEDDFSVTEKAARELKAQDVTVFSVGVGGKKGVGWMDTVERENNVKSLAASRYHYSCCEHWTAIIRNAIATDGTSTGEAGRALYAVDNTYKGGPCASCPHSQRCVCDVTNRQYTCTGERSCMTTH</sequence>
<evidence type="ECO:0000313" key="5">
    <source>
        <dbReference type="Proteomes" id="UP001209878"/>
    </source>
</evidence>
<proteinExistence type="predicted"/>
<dbReference type="Gene3D" id="3.40.50.410">
    <property type="entry name" value="von Willebrand factor, type A domain"/>
    <property type="match status" value="1"/>
</dbReference>